<evidence type="ECO:0000256" key="3">
    <source>
        <dbReference type="ARBA" id="ARBA00022989"/>
    </source>
</evidence>
<evidence type="ECO:0000256" key="5">
    <source>
        <dbReference type="SAM" id="Phobius"/>
    </source>
</evidence>
<proteinExistence type="predicted"/>
<dbReference type="PANTHER" id="PTHR35371">
    <property type="entry name" value="INNER MEMBRANE PROTEIN"/>
    <property type="match status" value="1"/>
</dbReference>
<sequence>MATLFDTTRNFSFYTIPAAWLIAFLPHPYAVSLSKKFDNVSPRTYVGSLQHDQTIDQATKDRIVRAEGAQTNGFENLGLFAAAVVAGNIAGLPAETLNILSGGYLVSRIAYNYIYINNTSQAAANSRSAVFLTGIGMIFTLFIKSGNALRERAANLL</sequence>
<keyword evidence="7" id="KW-1185">Reference proteome</keyword>
<evidence type="ECO:0000256" key="2">
    <source>
        <dbReference type="ARBA" id="ARBA00022692"/>
    </source>
</evidence>
<feature type="transmembrane region" description="Helical" evidence="5">
    <location>
        <begin position="12"/>
        <end position="31"/>
    </location>
</feature>
<dbReference type="PANTHER" id="PTHR35371:SF1">
    <property type="entry name" value="BLR7753 PROTEIN"/>
    <property type="match status" value="1"/>
</dbReference>
<evidence type="ECO:0000256" key="1">
    <source>
        <dbReference type="ARBA" id="ARBA00004370"/>
    </source>
</evidence>
<evidence type="ECO:0000313" key="7">
    <source>
        <dbReference type="Proteomes" id="UP000664132"/>
    </source>
</evidence>
<gene>
    <name evidence="6" type="ORF">IFR04_008377</name>
</gene>
<keyword evidence="2 5" id="KW-0812">Transmembrane</keyword>
<dbReference type="Gene3D" id="1.20.120.550">
    <property type="entry name" value="Membrane associated eicosanoid/glutathione metabolism-like domain"/>
    <property type="match status" value="1"/>
</dbReference>
<reference evidence="6" key="1">
    <citation type="submission" date="2021-02" db="EMBL/GenBank/DDBJ databases">
        <title>Genome sequence Cadophora malorum strain M34.</title>
        <authorList>
            <person name="Stefanovic E."/>
            <person name="Vu D."/>
            <person name="Scully C."/>
            <person name="Dijksterhuis J."/>
            <person name="Roader J."/>
            <person name="Houbraken J."/>
        </authorList>
    </citation>
    <scope>NUCLEOTIDE SEQUENCE</scope>
    <source>
        <strain evidence="6">M34</strain>
    </source>
</reference>
<name>A0A8H7W9Z3_9HELO</name>
<evidence type="ECO:0000313" key="6">
    <source>
        <dbReference type="EMBL" id="KAG4418483.1"/>
    </source>
</evidence>
<dbReference type="AlphaFoldDB" id="A0A8H7W9Z3"/>
<dbReference type="SUPFAM" id="SSF161084">
    <property type="entry name" value="MAPEG domain-like"/>
    <property type="match status" value="1"/>
</dbReference>
<evidence type="ECO:0000256" key="4">
    <source>
        <dbReference type="ARBA" id="ARBA00023136"/>
    </source>
</evidence>
<dbReference type="Pfam" id="PF01124">
    <property type="entry name" value="MAPEG"/>
    <property type="match status" value="1"/>
</dbReference>
<protein>
    <submittedName>
        <fullName evidence="6">Uncharacterized protein</fullName>
    </submittedName>
</protein>
<dbReference type="InterPro" id="IPR001129">
    <property type="entry name" value="Membr-assoc_MAPEG"/>
</dbReference>
<dbReference type="InterPro" id="IPR023352">
    <property type="entry name" value="MAPEG-like_dom_sf"/>
</dbReference>
<dbReference type="GO" id="GO:0016020">
    <property type="term" value="C:membrane"/>
    <property type="evidence" value="ECO:0007669"/>
    <property type="project" value="UniProtKB-SubCell"/>
</dbReference>
<keyword evidence="4 5" id="KW-0472">Membrane</keyword>
<dbReference type="Proteomes" id="UP000664132">
    <property type="component" value="Unassembled WGS sequence"/>
</dbReference>
<comment type="subcellular location">
    <subcellularLocation>
        <location evidence="1">Membrane</location>
    </subcellularLocation>
</comment>
<accession>A0A8H7W9Z3</accession>
<comment type="caution">
    <text evidence="6">The sequence shown here is derived from an EMBL/GenBank/DDBJ whole genome shotgun (WGS) entry which is preliminary data.</text>
</comment>
<keyword evidence="3 5" id="KW-1133">Transmembrane helix</keyword>
<organism evidence="6 7">
    <name type="scientific">Cadophora malorum</name>
    <dbReference type="NCBI Taxonomy" id="108018"/>
    <lineage>
        <taxon>Eukaryota</taxon>
        <taxon>Fungi</taxon>
        <taxon>Dikarya</taxon>
        <taxon>Ascomycota</taxon>
        <taxon>Pezizomycotina</taxon>
        <taxon>Leotiomycetes</taxon>
        <taxon>Helotiales</taxon>
        <taxon>Ploettnerulaceae</taxon>
        <taxon>Cadophora</taxon>
    </lineage>
</organism>
<dbReference type="EMBL" id="JAFJYH010000127">
    <property type="protein sequence ID" value="KAG4418483.1"/>
    <property type="molecule type" value="Genomic_DNA"/>
</dbReference>
<dbReference type="OrthoDB" id="2122304at2759"/>